<reference evidence="3" key="1">
    <citation type="journal article" date="2020" name="mSystems">
        <title>Genome- and Community-Level Interaction Insights into Carbon Utilization and Element Cycling Functions of Hydrothermarchaeota in Hydrothermal Sediment.</title>
        <authorList>
            <person name="Zhou Z."/>
            <person name="Liu Y."/>
            <person name="Xu W."/>
            <person name="Pan J."/>
            <person name="Luo Z.H."/>
            <person name="Li M."/>
        </authorList>
    </citation>
    <scope>NUCLEOTIDE SEQUENCE [LARGE SCALE GENOMIC DNA]</scope>
    <source>
        <strain evidence="3">HyVt-533</strain>
    </source>
</reference>
<evidence type="ECO:0008006" key="4">
    <source>
        <dbReference type="Google" id="ProtNLM"/>
    </source>
</evidence>
<keyword evidence="2" id="KW-0472">Membrane</keyword>
<evidence type="ECO:0000313" key="3">
    <source>
        <dbReference type="EMBL" id="HHI96418.1"/>
    </source>
</evidence>
<gene>
    <name evidence="3" type="ORF">ENJ96_01040</name>
</gene>
<comment type="caution">
    <text evidence="3">The sequence shown here is derived from an EMBL/GenBank/DDBJ whole genome shotgun (WGS) entry which is preliminary data.</text>
</comment>
<organism evidence="3">
    <name type="scientific">Thermodesulfatator atlanticus</name>
    <dbReference type="NCBI Taxonomy" id="501497"/>
    <lineage>
        <taxon>Bacteria</taxon>
        <taxon>Pseudomonadati</taxon>
        <taxon>Thermodesulfobacteriota</taxon>
        <taxon>Thermodesulfobacteria</taxon>
        <taxon>Thermodesulfobacteriales</taxon>
        <taxon>Thermodesulfatatoraceae</taxon>
        <taxon>Thermodesulfatator</taxon>
    </lineage>
</organism>
<evidence type="ECO:0000256" key="1">
    <source>
        <dbReference type="SAM" id="MobiDB-lite"/>
    </source>
</evidence>
<keyword evidence="2" id="KW-0812">Transmembrane</keyword>
<keyword evidence="2" id="KW-1133">Transmembrane helix</keyword>
<dbReference type="EMBL" id="DROK01000031">
    <property type="protein sequence ID" value="HHI96418.1"/>
    <property type="molecule type" value="Genomic_DNA"/>
</dbReference>
<proteinExistence type="predicted"/>
<dbReference type="Proteomes" id="UP000886101">
    <property type="component" value="Unassembled WGS sequence"/>
</dbReference>
<name>A0A7V5NY96_9BACT</name>
<protein>
    <recommendedName>
        <fullName evidence="4">Zinc-ribbon domain-containing protein</fullName>
    </recommendedName>
</protein>
<feature type="region of interest" description="Disordered" evidence="1">
    <location>
        <begin position="61"/>
        <end position="80"/>
    </location>
</feature>
<accession>A0A7V5NY96</accession>
<evidence type="ECO:0000256" key="2">
    <source>
        <dbReference type="SAM" id="Phobius"/>
    </source>
</evidence>
<dbReference type="AlphaFoldDB" id="A0A7V5NY96"/>
<feature type="transmembrane region" description="Helical" evidence="2">
    <location>
        <begin position="32"/>
        <end position="54"/>
    </location>
</feature>
<sequence>MECPACKGNIPEGGNYCPYCGKVITGGRFSRWWIWAAAAGVLTGAGLVLAYQLLKEKRLWDDQQPQPSPGSSVDEELMAF</sequence>